<comment type="pathway">
    <text evidence="1">Glycolipid biosynthesis; glycosylphosphatidylinositol-anchor biosynthesis.</text>
</comment>
<name>A0AA86W645_9FABA</name>
<feature type="transmembrane region" description="Helical" evidence="5">
    <location>
        <begin position="6"/>
        <end position="29"/>
    </location>
</feature>
<dbReference type="Pfam" id="PF01650">
    <property type="entry name" value="Peptidase_C13"/>
    <property type="match status" value="1"/>
</dbReference>
<organism evidence="6 7">
    <name type="scientific">Sphenostylis stenocarpa</name>
    <dbReference type="NCBI Taxonomy" id="92480"/>
    <lineage>
        <taxon>Eukaryota</taxon>
        <taxon>Viridiplantae</taxon>
        <taxon>Streptophyta</taxon>
        <taxon>Embryophyta</taxon>
        <taxon>Tracheophyta</taxon>
        <taxon>Spermatophyta</taxon>
        <taxon>Magnoliopsida</taxon>
        <taxon>eudicotyledons</taxon>
        <taxon>Gunneridae</taxon>
        <taxon>Pentapetalae</taxon>
        <taxon>rosids</taxon>
        <taxon>fabids</taxon>
        <taxon>Fabales</taxon>
        <taxon>Fabaceae</taxon>
        <taxon>Papilionoideae</taxon>
        <taxon>50 kb inversion clade</taxon>
        <taxon>NPAAA clade</taxon>
        <taxon>indigoferoid/millettioid clade</taxon>
        <taxon>Phaseoleae</taxon>
        <taxon>Sphenostylis</taxon>
    </lineage>
</organism>
<dbReference type="GO" id="GO:0042765">
    <property type="term" value="C:GPI-anchor transamidase complex"/>
    <property type="evidence" value="ECO:0007669"/>
    <property type="project" value="InterPro"/>
</dbReference>
<comment type="similarity">
    <text evidence="2">Belongs to the peptidase C13 family.</text>
</comment>
<keyword evidence="5" id="KW-0472">Membrane</keyword>
<accession>A0AA86W645</accession>
<keyword evidence="3" id="KW-0337">GPI-anchor biosynthesis</keyword>
<dbReference type="InterPro" id="IPR001096">
    <property type="entry name" value="Peptidase_C13"/>
</dbReference>
<dbReference type="Gene3D" id="3.40.50.1460">
    <property type="match status" value="1"/>
</dbReference>
<keyword evidence="4" id="KW-0732">Signal</keyword>
<feature type="transmembrane region" description="Helical" evidence="5">
    <location>
        <begin position="169"/>
        <end position="192"/>
    </location>
</feature>
<evidence type="ECO:0000256" key="3">
    <source>
        <dbReference type="ARBA" id="ARBA00022502"/>
    </source>
</evidence>
<keyword evidence="5" id="KW-0812">Transmembrane</keyword>
<dbReference type="PANTHER" id="PTHR48067">
    <property type="entry name" value="GPI-ANCHOR TRANSAMIDASE"/>
    <property type="match status" value="1"/>
</dbReference>
<keyword evidence="7" id="KW-1185">Reference proteome</keyword>
<evidence type="ECO:0000256" key="1">
    <source>
        <dbReference type="ARBA" id="ARBA00004687"/>
    </source>
</evidence>
<dbReference type="GO" id="GO:0016255">
    <property type="term" value="P:attachment of GPI anchor to protein"/>
    <property type="evidence" value="ECO:0007669"/>
    <property type="project" value="InterPro"/>
</dbReference>
<dbReference type="EMBL" id="OY731408">
    <property type="protein sequence ID" value="CAJ1979297.1"/>
    <property type="molecule type" value="Genomic_DNA"/>
</dbReference>
<gene>
    <name evidence="6" type="ORF">AYBTSS11_LOCUS31511</name>
</gene>
<dbReference type="GO" id="GO:0006506">
    <property type="term" value="P:GPI anchor biosynthetic process"/>
    <property type="evidence" value="ECO:0007669"/>
    <property type="project" value="UniProtKB-KW"/>
</dbReference>
<dbReference type="PRINTS" id="PR00776">
    <property type="entry name" value="HEMOGLOBNASE"/>
</dbReference>
<evidence type="ECO:0008006" key="8">
    <source>
        <dbReference type="Google" id="ProtNLM"/>
    </source>
</evidence>
<protein>
    <recommendedName>
        <fullName evidence="8">GPI-anchor transamidase</fullName>
    </recommendedName>
</protein>
<proteinExistence type="inferred from homology"/>
<evidence type="ECO:0000256" key="5">
    <source>
        <dbReference type="SAM" id="Phobius"/>
    </source>
</evidence>
<dbReference type="InterPro" id="IPR028361">
    <property type="entry name" value="GPI_transamidase"/>
</dbReference>
<evidence type="ECO:0000313" key="6">
    <source>
        <dbReference type="EMBL" id="CAJ1979297.1"/>
    </source>
</evidence>
<dbReference type="PANTHER" id="PTHR48067:SF1">
    <property type="entry name" value="GPI-ANCHOR TRANSAMIDASE"/>
    <property type="match status" value="1"/>
</dbReference>
<evidence type="ECO:0000256" key="2">
    <source>
        <dbReference type="ARBA" id="ARBA00009941"/>
    </source>
</evidence>
<evidence type="ECO:0000256" key="4">
    <source>
        <dbReference type="ARBA" id="ARBA00022729"/>
    </source>
</evidence>
<dbReference type="GO" id="GO:0003923">
    <property type="term" value="F:GPI-anchor transamidase activity"/>
    <property type="evidence" value="ECO:0007669"/>
    <property type="project" value="InterPro"/>
</dbReference>
<sequence length="284" mass="31831">MRTNNWAVLVCTSHFGTLLNMVDILNVLLPSFSTLLDNDLKVDYRGYEVTVKNFLRVLTGRLETAVPRSKRLLSDEGSHILLYMKFQESEELQSHDLADVVKQMKEKCRFKELLIMVDTCQASTLFSQNVSFRVDIKSNAYRTFIIGCISLNDVLALSAWVGGIKNSEIQFLIFICFLTISMAISILMQGAVHSIGAQSTERAALPIRSISRLAIASRDQKFRRKDGTVVNQQMKAMPVAVSNCTQWFFEQLPRSLSMSTVMPADAQAAANVRVDVTCMEDTGL</sequence>
<evidence type="ECO:0000313" key="7">
    <source>
        <dbReference type="Proteomes" id="UP001189624"/>
    </source>
</evidence>
<dbReference type="Gramene" id="rna-AYBTSS11_LOCUS31511">
    <property type="protein sequence ID" value="CAJ1979297.1"/>
    <property type="gene ID" value="gene-AYBTSS11_LOCUS31511"/>
</dbReference>
<dbReference type="AlphaFoldDB" id="A0AA86W645"/>
<feature type="transmembrane region" description="Helical" evidence="5">
    <location>
        <begin position="143"/>
        <end position="163"/>
    </location>
</feature>
<reference evidence="6" key="1">
    <citation type="submission" date="2023-10" db="EMBL/GenBank/DDBJ databases">
        <authorList>
            <person name="Domelevo Entfellner J.-B."/>
        </authorList>
    </citation>
    <scope>NUCLEOTIDE SEQUENCE</scope>
</reference>
<dbReference type="Proteomes" id="UP001189624">
    <property type="component" value="Chromosome 11"/>
</dbReference>
<keyword evidence="5" id="KW-1133">Transmembrane helix</keyword>
<dbReference type="GO" id="GO:0006508">
    <property type="term" value="P:proteolysis"/>
    <property type="evidence" value="ECO:0007669"/>
    <property type="project" value="InterPro"/>
</dbReference>